<reference evidence="2" key="1">
    <citation type="submission" date="2021-01" db="EMBL/GenBank/DDBJ databases">
        <authorList>
            <person name="Corre E."/>
            <person name="Pelletier E."/>
            <person name="Niang G."/>
            <person name="Scheremetjew M."/>
            <person name="Finn R."/>
            <person name="Kale V."/>
            <person name="Holt S."/>
            <person name="Cochrane G."/>
            <person name="Meng A."/>
            <person name="Brown T."/>
            <person name="Cohen L."/>
        </authorList>
    </citation>
    <scope>NUCLEOTIDE SEQUENCE</scope>
    <source>
        <strain evidence="2">NIES-381</strain>
    </source>
</reference>
<feature type="region of interest" description="Disordered" evidence="1">
    <location>
        <begin position="245"/>
        <end position="270"/>
    </location>
</feature>
<dbReference type="AlphaFoldDB" id="A0A7S1HZ55"/>
<name>A0A7S1HZ55_9EUGL</name>
<feature type="compositionally biased region" description="Polar residues" evidence="1">
    <location>
        <begin position="254"/>
        <end position="266"/>
    </location>
</feature>
<sequence length="581" mass="64682">MTLAGGDRGQLPNPYYYIWKKKVTDVHSPVDVKIPSTVIYEHDFPKAWYYYSKSKEETERRVGKEIDTASIVAEFTKKASGAAARDTDIVAYWLTQSGGRGSVAAEFFDKEGLKDFLTKRKKRGHGILQKFVAPSGTNNATIQAIWTPYVVLVEKRQNTLSLDDTRQDMASRCVTYEGPVHISRPSFVAPHIEWKVREVCRQLTAHMGNLEQGISLSQMTLYFRVSKDGDLWLLWCSELQTDGKDGLRDEPSEKANSGAQADTSSGVAKDLRKNVEDDLKLFDSTKEVSMGPIGDTYYQSVRRMPRRRRPQADESLGGSQKSPQPPTYNSDSIRSKMGLYSRVPPGKKDVLLDSGAVQQKLNKMARESTVDCPIWLKGDDSSTQEEAGSRASPPRNKHARTREDNLRKSQQMGSLPQGHIPAPPKRRPSCDAARPKQPEYSFMVADLLKKLHDFADHEGYNSYSHFLCSSSGYMFSMPPELDAQVGAKFAKDFYDAGVRPGSVAGEYIWRKPKGLMSAIPHRFETWASEAERHIINTAQASDTPQLEGIRSADGMSASGQATDLNLGIPPPMTAETTEPVA</sequence>
<dbReference type="EMBL" id="HBGA01018258">
    <property type="protein sequence ID" value="CAD8995976.1"/>
    <property type="molecule type" value="Transcribed_RNA"/>
</dbReference>
<accession>A0A7S1HZ55</accession>
<proteinExistence type="predicted"/>
<protein>
    <submittedName>
        <fullName evidence="2">Uncharacterized protein</fullName>
    </submittedName>
</protein>
<feature type="region of interest" description="Disordered" evidence="1">
    <location>
        <begin position="560"/>
        <end position="581"/>
    </location>
</feature>
<organism evidence="2">
    <name type="scientific">Eutreptiella gymnastica</name>
    <dbReference type="NCBI Taxonomy" id="73025"/>
    <lineage>
        <taxon>Eukaryota</taxon>
        <taxon>Discoba</taxon>
        <taxon>Euglenozoa</taxon>
        <taxon>Euglenida</taxon>
        <taxon>Spirocuta</taxon>
        <taxon>Euglenophyceae</taxon>
        <taxon>Eutreptiales</taxon>
        <taxon>Eutreptiaceae</taxon>
        <taxon>Eutreptiella</taxon>
    </lineage>
</organism>
<feature type="compositionally biased region" description="Polar residues" evidence="1">
    <location>
        <begin position="317"/>
        <end position="332"/>
    </location>
</feature>
<evidence type="ECO:0000256" key="1">
    <source>
        <dbReference type="SAM" id="MobiDB-lite"/>
    </source>
</evidence>
<feature type="region of interest" description="Disordered" evidence="1">
    <location>
        <begin position="293"/>
        <end position="348"/>
    </location>
</feature>
<gene>
    <name evidence="2" type="ORF">EGYM00392_LOCUS7035</name>
</gene>
<evidence type="ECO:0000313" key="2">
    <source>
        <dbReference type="EMBL" id="CAD8995976.1"/>
    </source>
</evidence>
<feature type="region of interest" description="Disordered" evidence="1">
    <location>
        <begin position="374"/>
        <end position="434"/>
    </location>
</feature>